<accession>A0A3E4QSG2</accession>
<evidence type="ECO:0000313" key="2">
    <source>
        <dbReference type="EMBL" id="RGL10120.1"/>
    </source>
</evidence>
<feature type="transmembrane region" description="Helical" evidence="1">
    <location>
        <begin position="194"/>
        <end position="214"/>
    </location>
</feature>
<feature type="transmembrane region" description="Helical" evidence="1">
    <location>
        <begin position="85"/>
        <end position="104"/>
    </location>
</feature>
<feature type="transmembrane region" description="Helical" evidence="1">
    <location>
        <begin position="21"/>
        <end position="44"/>
    </location>
</feature>
<keyword evidence="1" id="KW-0472">Membrane</keyword>
<name>A0A3E4QSG2_9ACTN</name>
<keyword evidence="1" id="KW-1133">Transmembrane helix</keyword>
<gene>
    <name evidence="2" type="ORF">DXC81_05905</name>
</gene>
<dbReference type="RefSeq" id="WP_117679620.1">
    <property type="nucleotide sequence ID" value="NZ_QSRJ01000006.1"/>
</dbReference>
<organism evidence="2 3">
    <name type="scientific">Collinsella tanakaei</name>
    <dbReference type="NCBI Taxonomy" id="626935"/>
    <lineage>
        <taxon>Bacteria</taxon>
        <taxon>Bacillati</taxon>
        <taxon>Actinomycetota</taxon>
        <taxon>Coriobacteriia</taxon>
        <taxon>Coriobacteriales</taxon>
        <taxon>Coriobacteriaceae</taxon>
        <taxon>Collinsella</taxon>
    </lineage>
</organism>
<feature type="transmembrane region" description="Helical" evidence="1">
    <location>
        <begin position="164"/>
        <end position="187"/>
    </location>
</feature>
<feature type="transmembrane region" description="Helical" evidence="1">
    <location>
        <begin position="125"/>
        <end position="152"/>
    </location>
</feature>
<proteinExistence type="predicted"/>
<sequence length="299" mass="31825">MLGLLKSDLYRIFNPNRLRGEFFGCFVALVIIIGGALGFTAFMLSRASTGSGLVTSQDAAELASEFNLALVHPSAFLGSILLDGAILNIVTMLGVVVVACTDFRDGFAKTLMQGYGRATYFLEKIVFNAIWTALVLLAACLIAIAFAAILRFPLSLDEGPLHLFAWLALTWLGLWTLTLVALAIAVLIRRTGAVNVAIIFIGAGAISGFFDLFAELCRVFSEFKLGASSMYAAAGSFAELLPTNLISRLALGSHVLFEPATTPGLALPGGFATQALLGFCIVALFSIVIILTKGPKREY</sequence>
<keyword evidence="1" id="KW-0812">Transmembrane</keyword>
<comment type="caution">
    <text evidence="2">The sequence shown here is derived from an EMBL/GenBank/DDBJ whole genome shotgun (WGS) entry which is preliminary data.</text>
</comment>
<reference evidence="2 3" key="1">
    <citation type="submission" date="2018-08" db="EMBL/GenBank/DDBJ databases">
        <title>A genome reference for cultivated species of the human gut microbiota.</title>
        <authorList>
            <person name="Zou Y."/>
            <person name="Xue W."/>
            <person name="Luo G."/>
        </authorList>
    </citation>
    <scope>NUCLEOTIDE SEQUENCE [LARGE SCALE GENOMIC DNA]</scope>
    <source>
        <strain evidence="2 3">TF08-14</strain>
    </source>
</reference>
<dbReference type="AlphaFoldDB" id="A0A3E4QSG2"/>
<evidence type="ECO:0000313" key="3">
    <source>
        <dbReference type="Proteomes" id="UP000260943"/>
    </source>
</evidence>
<evidence type="ECO:0000256" key="1">
    <source>
        <dbReference type="SAM" id="Phobius"/>
    </source>
</evidence>
<feature type="transmembrane region" description="Helical" evidence="1">
    <location>
        <begin position="271"/>
        <end position="291"/>
    </location>
</feature>
<dbReference type="Proteomes" id="UP000260943">
    <property type="component" value="Unassembled WGS sequence"/>
</dbReference>
<protein>
    <submittedName>
        <fullName evidence="2">Uncharacterized protein</fullName>
    </submittedName>
</protein>
<dbReference type="EMBL" id="QSRJ01000006">
    <property type="protein sequence ID" value="RGL10120.1"/>
    <property type="molecule type" value="Genomic_DNA"/>
</dbReference>